<dbReference type="InterPro" id="IPR043502">
    <property type="entry name" value="DNA/RNA_pol_sf"/>
</dbReference>
<feature type="compositionally biased region" description="Acidic residues" evidence="1">
    <location>
        <begin position="33"/>
        <end position="49"/>
    </location>
</feature>
<organism evidence="2 3">
    <name type="scientific">Perkinsus olseni</name>
    <name type="common">Perkinsus atlanticus</name>
    <dbReference type="NCBI Taxonomy" id="32597"/>
    <lineage>
        <taxon>Eukaryota</taxon>
        <taxon>Sar</taxon>
        <taxon>Alveolata</taxon>
        <taxon>Perkinsozoa</taxon>
        <taxon>Perkinsea</taxon>
        <taxon>Perkinsida</taxon>
        <taxon>Perkinsidae</taxon>
        <taxon>Perkinsus</taxon>
    </lineage>
</organism>
<dbReference type="EMBL" id="JABANP010000750">
    <property type="protein sequence ID" value="KAF4679334.1"/>
    <property type="molecule type" value="Genomic_DNA"/>
</dbReference>
<dbReference type="AlphaFoldDB" id="A0A7J6N6G6"/>
<accession>A0A7J6N6G6</accession>
<name>A0A7J6N6G6_PEROL</name>
<feature type="region of interest" description="Disordered" evidence="1">
    <location>
        <begin position="1"/>
        <end position="91"/>
    </location>
</feature>
<dbReference type="CDD" id="cd09275">
    <property type="entry name" value="RNase_HI_RT_DIRS1"/>
    <property type="match status" value="1"/>
</dbReference>
<feature type="compositionally biased region" description="Polar residues" evidence="1">
    <location>
        <begin position="285"/>
        <end position="295"/>
    </location>
</feature>
<evidence type="ECO:0000313" key="2">
    <source>
        <dbReference type="EMBL" id="KAF4679334.1"/>
    </source>
</evidence>
<gene>
    <name evidence="2" type="ORF">FOZ60_015203</name>
</gene>
<evidence type="ECO:0000256" key="1">
    <source>
        <dbReference type="SAM" id="MobiDB-lite"/>
    </source>
</evidence>
<reference evidence="2 3" key="1">
    <citation type="submission" date="2020-04" db="EMBL/GenBank/DDBJ databases">
        <title>Perkinsus olseni comparative genomics.</title>
        <authorList>
            <person name="Bogema D.R."/>
        </authorList>
    </citation>
    <scope>NUCLEOTIDE SEQUENCE [LARGE SCALE GENOMIC DNA]</scope>
    <source>
        <strain evidence="2">00978-12</strain>
    </source>
</reference>
<proteinExistence type="predicted"/>
<protein>
    <submittedName>
        <fullName evidence="2">Uncharacterized protein</fullName>
    </submittedName>
</protein>
<dbReference type="InterPro" id="IPR052055">
    <property type="entry name" value="Hepadnavirus_pol/RT"/>
</dbReference>
<feature type="region of interest" description="Disordered" evidence="1">
    <location>
        <begin position="283"/>
        <end position="302"/>
    </location>
</feature>
<feature type="compositionally biased region" description="Basic and acidic residues" evidence="1">
    <location>
        <begin position="70"/>
        <end position="82"/>
    </location>
</feature>
<dbReference type="OrthoDB" id="419294at2759"/>
<dbReference type="PANTHER" id="PTHR33050">
    <property type="entry name" value="REVERSE TRANSCRIPTASE DOMAIN-CONTAINING PROTEIN"/>
    <property type="match status" value="1"/>
</dbReference>
<sequence>MAPPKKAEQTPAVVGDDNERVDDDKESRITDHEGDEEEDDDREQESLEEEGSKGKSRLEKEFESLCDDEASGKEDDPARADSPRSSAATASPSELAIMKAIGDGLAKLLAKSKGDDKAYKSSQWPSLSKRLEKIDMSSMDKSLIRQTALDEVDRNSLSLFEKEIWYFSDDQKDQSFGGFIRALLSWLWVALLEGAAFGDVYSHVYHCISAAGYKSPLTGRMAGTLVAAQYDAQMRKEAGCSMSMSWSMDDKNYVSVRKACSGLARFDANRLILLIGKASADSHQKNNYGQGNHQNFRGKKRSYSDDAEEVWKKINGKWIKVSGGKASGSYEDKHKSKKAKAGQDSKKEKASDGKSADWESPALTNSLATRGDLTVVGALPRAAGNLAQLACPSDRQACLALPELEESSKDKESSRNLYFIPKASKVGAGVQPKAFRDVELQASLDHLAPSDHRKQALASRHPLSDAPGLPISIVASIHCQRRLAEAGPENVITQREKVMEYWQNCHTQMRDDFTPADGEIEQLTSRLNLPLFQRMLEASGYPDVSLPADLARGLDLVGSFKVADGVFRENPDTAKRVAVMSASELLSDGVSNAHALAERVSREPCPFDGVLWKKALEEVRDGTMAGPHSLEQLQSIFGGSFVASRRFGVDQGSKIRPCDDFRRSNVNRTMAFHNKVSLPSPEAALATARLYCSTLSTKDIKWWKSDHAAAYRQVPCSVDSRKYTVILLKDPDTGSVFGFYHLAQPFGASSSVINYCRVSQALAHIGRVVLAIPVINYLDDYFGVERSDTADSAYRAWIWLHKVLGWRLNDGKGLAPTRKIPVLGLDIAVIGDYLELSVPKDKSERIISSIKEVLDKDSLPTSQAHKLIGKLTFASGALDSTASRPFLRALHNFVGHWSWRAHDRLWREAKNALSNLSKLISSIDNARKVPLVLSSDSVGPNAVMYTDACSGGGIGAVLDAQDFHKPVYFSSTVDEEQIQGVLGGRNDINVLEMYAVLVGLETFGHYIRGRWLTVFVDNTAVEFALVRGSSSCPLANQMIQWFWNKVNQLQLKVWIARVPSKSNPADGPSRHVFDSVTLSFSRKKPKFLSFFS</sequence>
<feature type="compositionally biased region" description="Basic and acidic residues" evidence="1">
    <location>
        <begin position="22"/>
        <end position="32"/>
    </location>
</feature>
<feature type="region of interest" description="Disordered" evidence="1">
    <location>
        <begin position="324"/>
        <end position="359"/>
    </location>
</feature>
<dbReference type="PANTHER" id="PTHR33050:SF7">
    <property type="entry name" value="RIBONUCLEASE H"/>
    <property type="match status" value="1"/>
</dbReference>
<feature type="compositionally biased region" description="Basic and acidic residues" evidence="1">
    <location>
        <begin position="50"/>
        <end position="63"/>
    </location>
</feature>
<feature type="compositionally biased region" description="Basic and acidic residues" evidence="1">
    <location>
        <begin position="341"/>
        <end position="357"/>
    </location>
</feature>
<evidence type="ECO:0000313" key="3">
    <source>
        <dbReference type="Proteomes" id="UP000541610"/>
    </source>
</evidence>
<comment type="caution">
    <text evidence="2">The sequence shown here is derived from an EMBL/GenBank/DDBJ whole genome shotgun (WGS) entry which is preliminary data.</text>
</comment>
<dbReference type="Proteomes" id="UP000541610">
    <property type="component" value="Unassembled WGS sequence"/>
</dbReference>
<dbReference type="SUPFAM" id="SSF56672">
    <property type="entry name" value="DNA/RNA polymerases"/>
    <property type="match status" value="1"/>
</dbReference>